<dbReference type="RefSeq" id="WP_073191324.1">
    <property type="nucleotide sequence ID" value="NZ_FQZG01000113.1"/>
</dbReference>
<dbReference type="AlphaFoldDB" id="A0A1M6NES2"/>
<organism evidence="2 3">
    <name type="scientific">Tessaracoccus bendigoensis DSM 12906</name>
    <dbReference type="NCBI Taxonomy" id="1123357"/>
    <lineage>
        <taxon>Bacteria</taxon>
        <taxon>Bacillati</taxon>
        <taxon>Actinomycetota</taxon>
        <taxon>Actinomycetes</taxon>
        <taxon>Propionibacteriales</taxon>
        <taxon>Propionibacteriaceae</taxon>
        <taxon>Tessaracoccus</taxon>
    </lineage>
</organism>
<accession>A0A1M6NES2</accession>
<feature type="signal peptide" evidence="1">
    <location>
        <begin position="1"/>
        <end position="28"/>
    </location>
</feature>
<feature type="chain" id="PRO_5009919734" description="Peptidase inhibitor family I36" evidence="1">
    <location>
        <begin position="29"/>
        <end position="134"/>
    </location>
</feature>
<proteinExistence type="predicted"/>
<protein>
    <recommendedName>
        <fullName evidence="4">Peptidase inhibitor family I36</fullName>
    </recommendedName>
</protein>
<dbReference type="Proteomes" id="UP000184512">
    <property type="component" value="Unassembled WGS sequence"/>
</dbReference>
<reference evidence="2 3" key="1">
    <citation type="submission" date="2016-11" db="EMBL/GenBank/DDBJ databases">
        <authorList>
            <person name="Jaros S."/>
            <person name="Januszkiewicz K."/>
            <person name="Wedrychowicz H."/>
        </authorList>
    </citation>
    <scope>NUCLEOTIDE SEQUENCE [LARGE SCALE GENOMIC DNA]</scope>
    <source>
        <strain evidence="2 3">DSM 12906</strain>
    </source>
</reference>
<evidence type="ECO:0000256" key="1">
    <source>
        <dbReference type="SAM" id="SignalP"/>
    </source>
</evidence>
<evidence type="ECO:0008006" key="4">
    <source>
        <dbReference type="Google" id="ProtNLM"/>
    </source>
</evidence>
<keyword evidence="1" id="KW-0732">Signal</keyword>
<dbReference type="STRING" id="1123357.SAMN02745244_03623"/>
<evidence type="ECO:0000313" key="3">
    <source>
        <dbReference type="Proteomes" id="UP000184512"/>
    </source>
</evidence>
<name>A0A1M6NES2_9ACTN</name>
<dbReference type="EMBL" id="FQZG01000113">
    <property type="protein sequence ID" value="SHJ94231.1"/>
    <property type="molecule type" value="Genomic_DNA"/>
</dbReference>
<dbReference type="OrthoDB" id="2677885at2"/>
<sequence length="134" mass="14257">MQLKTKILAAAAAAIVSLGTVAVPQASAAPSDAVCNTGEVCFYYNSAAHGYGSLADFAWNIPTFNGTGYKFISGGAGQGLLVWNNAAHVWNRHATRDGRVYVNSNYAGSYDVVGKSSRRDLFATKNDNASFKWL</sequence>
<keyword evidence="3" id="KW-1185">Reference proteome</keyword>
<gene>
    <name evidence="2" type="ORF">SAMN02745244_03623</name>
</gene>
<evidence type="ECO:0000313" key="2">
    <source>
        <dbReference type="EMBL" id="SHJ94231.1"/>
    </source>
</evidence>